<sequence length="137" mass="15605">MLKAVQLKASSKVLPAFLYGDTPYNPNNICDGLFKSDLIARVYRRIFTGPGSVLEPGKPSRGRQSNSKKNHLTQATPRTIAYAAMQVRFMLSSSEHWEVIEPSHNFNYQEFYLKLVKVFESDPGSEWAIETVQWYTA</sequence>
<feature type="region of interest" description="Disordered" evidence="1">
    <location>
        <begin position="51"/>
        <end position="77"/>
    </location>
</feature>
<dbReference type="OrthoDB" id="2803957at2759"/>
<proteinExistence type="predicted"/>
<protein>
    <submittedName>
        <fullName evidence="2">Uncharacterized protein</fullName>
    </submittedName>
</protein>
<dbReference type="Pfam" id="PF20414">
    <property type="entry name" value="DUF6698"/>
    <property type="match status" value="1"/>
</dbReference>
<reference evidence="2 3" key="1">
    <citation type="submission" date="2019-02" db="EMBL/GenBank/DDBJ databases">
        <title>Genome sequencing of the rare red list fungi Antrodiella citrinella (Flaviporus citrinellus).</title>
        <authorList>
            <person name="Buettner E."/>
            <person name="Kellner H."/>
        </authorList>
    </citation>
    <scope>NUCLEOTIDE SEQUENCE [LARGE SCALE GENOMIC DNA]</scope>
    <source>
        <strain evidence="2 3">DSM 108506</strain>
    </source>
</reference>
<evidence type="ECO:0000313" key="2">
    <source>
        <dbReference type="EMBL" id="THH30490.1"/>
    </source>
</evidence>
<keyword evidence="3" id="KW-1185">Reference proteome</keyword>
<dbReference type="AlphaFoldDB" id="A0A4S4N417"/>
<organism evidence="2 3">
    <name type="scientific">Antrodiella citrinella</name>
    <dbReference type="NCBI Taxonomy" id="2447956"/>
    <lineage>
        <taxon>Eukaryota</taxon>
        <taxon>Fungi</taxon>
        <taxon>Dikarya</taxon>
        <taxon>Basidiomycota</taxon>
        <taxon>Agaricomycotina</taxon>
        <taxon>Agaricomycetes</taxon>
        <taxon>Polyporales</taxon>
        <taxon>Steccherinaceae</taxon>
        <taxon>Antrodiella</taxon>
    </lineage>
</organism>
<dbReference type="EMBL" id="SGPM01000079">
    <property type="protein sequence ID" value="THH30490.1"/>
    <property type="molecule type" value="Genomic_DNA"/>
</dbReference>
<name>A0A4S4N417_9APHY</name>
<dbReference type="Proteomes" id="UP000308730">
    <property type="component" value="Unassembled WGS sequence"/>
</dbReference>
<accession>A0A4S4N417</accession>
<comment type="caution">
    <text evidence="2">The sequence shown here is derived from an EMBL/GenBank/DDBJ whole genome shotgun (WGS) entry which is preliminary data.</text>
</comment>
<evidence type="ECO:0000313" key="3">
    <source>
        <dbReference type="Proteomes" id="UP000308730"/>
    </source>
</evidence>
<feature type="non-terminal residue" evidence="2">
    <location>
        <position position="137"/>
    </location>
</feature>
<evidence type="ECO:0000256" key="1">
    <source>
        <dbReference type="SAM" id="MobiDB-lite"/>
    </source>
</evidence>
<gene>
    <name evidence="2" type="ORF">EUX98_g3688</name>
</gene>
<dbReference type="InterPro" id="IPR046521">
    <property type="entry name" value="DUF6698"/>
</dbReference>